<gene>
    <name evidence="1" type="primary">K02A2.6_299</name>
    <name evidence="1" type="ORF">TNCT_238681</name>
</gene>
<name>A0A8X6H985_TRICU</name>
<dbReference type="OrthoDB" id="6431001at2759"/>
<sequence length="155" mass="17944">MLFLKRDIRSRIDLLLPDLKTKPQDKLRKVDFEFRDRKFDVGDRVAGRFYRAANTRWKFDTIVNQDGVFHYIIDVQGILVRQHVDQIRLVGDQVLENIIPIIHQRFPSAEVRENNTNVQHAETTETPKVLNKKLGSSTVPEVPSTNGSRCVTVFS</sequence>
<accession>A0A8X6H985</accession>
<reference evidence="1" key="1">
    <citation type="submission" date="2020-07" db="EMBL/GenBank/DDBJ databases">
        <title>Multicomponent nature underlies the extraordinary mechanical properties of spider dragline silk.</title>
        <authorList>
            <person name="Kono N."/>
            <person name="Nakamura H."/>
            <person name="Mori M."/>
            <person name="Yoshida Y."/>
            <person name="Ohtoshi R."/>
            <person name="Malay A.D."/>
            <person name="Moran D.A.P."/>
            <person name="Tomita M."/>
            <person name="Numata K."/>
            <person name="Arakawa K."/>
        </authorList>
    </citation>
    <scope>NUCLEOTIDE SEQUENCE</scope>
</reference>
<dbReference type="EMBL" id="BMAO01034745">
    <property type="protein sequence ID" value="GFQ98638.1"/>
    <property type="molecule type" value="Genomic_DNA"/>
</dbReference>
<proteinExistence type="predicted"/>
<keyword evidence="2" id="KW-1185">Reference proteome</keyword>
<evidence type="ECO:0000313" key="2">
    <source>
        <dbReference type="Proteomes" id="UP000887116"/>
    </source>
</evidence>
<comment type="caution">
    <text evidence="1">The sequence shown here is derived from an EMBL/GenBank/DDBJ whole genome shotgun (WGS) entry which is preliminary data.</text>
</comment>
<organism evidence="1 2">
    <name type="scientific">Trichonephila clavata</name>
    <name type="common">Joro spider</name>
    <name type="synonym">Nephila clavata</name>
    <dbReference type="NCBI Taxonomy" id="2740835"/>
    <lineage>
        <taxon>Eukaryota</taxon>
        <taxon>Metazoa</taxon>
        <taxon>Ecdysozoa</taxon>
        <taxon>Arthropoda</taxon>
        <taxon>Chelicerata</taxon>
        <taxon>Arachnida</taxon>
        <taxon>Araneae</taxon>
        <taxon>Araneomorphae</taxon>
        <taxon>Entelegynae</taxon>
        <taxon>Araneoidea</taxon>
        <taxon>Nephilidae</taxon>
        <taxon>Trichonephila</taxon>
    </lineage>
</organism>
<dbReference type="AlphaFoldDB" id="A0A8X6H985"/>
<dbReference type="Proteomes" id="UP000887116">
    <property type="component" value="Unassembled WGS sequence"/>
</dbReference>
<protein>
    <submittedName>
        <fullName evidence="1">Uncharacterized protein K02A2.6</fullName>
    </submittedName>
</protein>
<evidence type="ECO:0000313" key="1">
    <source>
        <dbReference type="EMBL" id="GFQ98638.1"/>
    </source>
</evidence>